<dbReference type="PANTHER" id="PTHR34297:SF1">
    <property type="entry name" value="ASP23_GLS24 FAMILY ENVELOPE STRESS RESPONSE PROTEIN"/>
    <property type="match status" value="1"/>
</dbReference>
<feature type="region of interest" description="Disordered" evidence="2">
    <location>
        <begin position="126"/>
        <end position="152"/>
    </location>
</feature>
<dbReference type="Proteomes" id="UP000035709">
    <property type="component" value="Chromosome"/>
</dbReference>
<keyword evidence="5" id="KW-1185">Reference proteome</keyword>
<accession>A0A0D6A2G7</accession>
<dbReference type="PANTHER" id="PTHR34297">
    <property type="entry name" value="HYPOTHETICAL CYTOSOLIC PROTEIN-RELATED"/>
    <property type="match status" value="1"/>
</dbReference>
<evidence type="ECO:0000313" key="5">
    <source>
        <dbReference type="Proteomes" id="UP000035709"/>
    </source>
</evidence>
<dbReference type="Proteomes" id="UP000325393">
    <property type="component" value="Chromosome"/>
</dbReference>
<dbReference type="OrthoDB" id="9793465at2"/>
<dbReference type="KEGG" id="lae:LBAT_0633"/>
<protein>
    <submittedName>
        <fullName evidence="3">Alkaline shock protein</fullName>
    </submittedName>
    <submittedName>
        <fullName evidence="4">Asp23/Gls24 family envelope stress response protein</fullName>
    </submittedName>
</protein>
<name>A0A0D6A2G7_9LACO</name>
<feature type="compositionally biased region" description="Basic and acidic residues" evidence="2">
    <location>
        <begin position="138"/>
        <end position="152"/>
    </location>
</feature>
<evidence type="ECO:0000313" key="6">
    <source>
        <dbReference type="Proteomes" id="UP000325393"/>
    </source>
</evidence>
<evidence type="ECO:0000313" key="3">
    <source>
        <dbReference type="EMBL" id="BAQ57022.1"/>
    </source>
</evidence>
<evidence type="ECO:0000256" key="2">
    <source>
        <dbReference type="SAM" id="MobiDB-lite"/>
    </source>
</evidence>
<organism evidence="3 5">
    <name type="scientific">Lactobacillus acetotolerans</name>
    <dbReference type="NCBI Taxonomy" id="1600"/>
    <lineage>
        <taxon>Bacteria</taxon>
        <taxon>Bacillati</taxon>
        <taxon>Bacillota</taxon>
        <taxon>Bacilli</taxon>
        <taxon>Lactobacillales</taxon>
        <taxon>Lactobacillaceae</taxon>
        <taxon>Lactobacillus</taxon>
    </lineage>
</organism>
<reference evidence="3 5" key="1">
    <citation type="submission" date="2015-03" db="EMBL/GenBank/DDBJ databases">
        <title>Complete genome sequence of Lactobacillus acetotolerans NBRC 13120.</title>
        <authorList>
            <person name="Toh H."/>
            <person name="Morita H."/>
            <person name="Fujita N."/>
        </authorList>
    </citation>
    <scope>NUCLEOTIDE SEQUENCE [LARGE SCALE GENOMIC DNA]</scope>
    <source>
        <strain evidence="3 5">NBRC 13120</strain>
    </source>
</reference>
<dbReference type="EMBL" id="AP014808">
    <property type="protein sequence ID" value="BAQ57022.1"/>
    <property type="molecule type" value="Genomic_DNA"/>
</dbReference>
<evidence type="ECO:0000256" key="1">
    <source>
        <dbReference type="ARBA" id="ARBA00005721"/>
    </source>
</evidence>
<dbReference type="GeneID" id="78212027"/>
<reference evidence="4 6" key="2">
    <citation type="submission" date="2019-09" db="EMBL/GenBank/DDBJ databases">
        <title>Genome sequencing of Lactobacillus acetotolerans.</title>
        <authorList>
            <person name="Kim K."/>
        </authorList>
    </citation>
    <scope>NUCLEOTIDE SEQUENCE [LARGE SCALE GENOMIC DNA]</scope>
    <source>
        <strain evidence="4 6">LA749</strain>
    </source>
</reference>
<dbReference type="Pfam" id="PF03780">
    <property type="entry name" value="Asp23"/>
    <property type="match status" value="1"/>
</dbReference>
<evidence type="ECO:0000313" key="4">
    <source>
        <dbReference type="EMBL" id="QFG51092.1"/>
    </source>
</evidence>
<dbReference type="RefSeq" id="WP_054681330.1">
    <property type="nucleotide sequence ID" value="NZ_AP014808.1"/>
</dbReference>
<proteinExistence type="inferred from homology"/>
<sequence length="152" mass="16911">MADSSKIVLNGEKNGEQIEIDPRVLEVIMGIAAEKVDGVAGMRGNVRSGINWVFGREDRRRGVNVKVDKDNKLIADVYVYVESGVYVPKVAVELQKALKEQLLQMTDLTLKEINVHVVGLVFPEDEEDSDQATSKLFSDSDEKSKDESTRES</sequence>
<dbReference type="EMBL" id="CP044496">
    <property type="protein sequence ID" value="QFG51092.1"/>
    <property type="molecule type" value="Genomic_DNA"/>
</dbReference>
<dbReference type="AlphaFoldDB" id="A0A0D6A2G7"/>
<comment type="similarity">
    <text evidence="1">Belongs to the asp23 family.</text>
</comment>
<dbReference type="STRING" id="1600.LBAT_0633"/>
<dbReference type="PATRIC" id="fig|1600.4.peg.648"/>
<dbReference type="InterPro" id="IPR005531">
    <property type="entry name" value="Asp23"/>
</dbReference>
<gene>
    <name evidence="4" type="ORF">LA749_03400</name>
    <name evidence="3" type="ORF">LBAT_0633</name>
</gene>